<organism evidence="8 9">
    <name type="scientific">Musa troglodytarum</name>
    <name type="common">fe'i banana</name>
    <dbReference type="NCBI Taxonomy" id="320322"/>
    <lineage>
        <taxon>Eukaryota</taxon>
        <taxon>Viridiplantae</taxon>
        <taxon>Streptophyta</taxon>
        <taxon>Embryophyta</taxon>
        <taxon>Tracheophyta</taxon>
        <taxon>Spermatophyta</taxon>
        <taxon>Magnoliopsida</taxon>
        <taxon>Liliopsida</taxon>
        <taxon>Zingiberales</taxon>
        <taxon>Musaceae</taxon>
        <taxon>Musa</taxon>
    </lineage>
</organism>
<evidence type="ECO:0000313" key="9">
    <source>
        <dbReference type="Proteomes" id="UP001055439"/>
    </source>
</evidence>
<dbReference type="PRINTS" id="PR00405">
    <property type="entry name" value="REVINTRACTNG"/>
</dbReference>
<dbReference type="AlphaFoldDB" id="A0A9E7JC87"/>
<dbReference type="InterPro" id="IPR037278">
    <property type="entry name" value="ARFGAP/RecO"/>
</dbReference>
<dbReference type="InterPro" id="IPR038508">
    <property type="entry name" value="ArfGAP_dom_sf"/>
</dbReference>
<reference evidence="8" key="1">
    <citation type="submission" date="2022-05" db="EMBL/GenBank/DDBJ databases">
        <title>The Musa troglodytarum L. genome provides insights into the mechanism of non-climacteric behaviour and enrichment of carotenoids.</title>
        <authorList>
            <person name="Wang J."/>
        </authorList>
    </citation>
    <scope>NUCLEOTIDE SEQUENCE</scope>
    <source>
        <tissue evidence="8">Leaf</tissue>
    </source>
</reference>
<dbReference type="PANTHER" id="PTHR46419:SF2">
    <property type="entry name" value="ADP-RIBOSYLATION FACTOR GTPASE-ACTIVATING PROTEIN AGD5"/>
    <property type="match status" value="1"/>
</dbReference>
<dbReference type="EMBL" id="CP097502">
    <property type="protein sequence ID" value="URD75825.1"/>
    <property type="molecule type" value="Genomic_DNA"/>
</dbReference>
<evidence type="ECO:0000256" key="3">
    <source>
        <dbReference type="ARBA" id="ARBA00022771"/>
    </source>
</evidence>
<keyword evidence="9" id="KW-1185">Reference proteome</keyword>
<dbReference type="SUPFAM" id="SSF57863">
    <property type="entry name" value="ArfGap/RecO-like zinc finger"/>
    <property type="match status" value="1"/>
</dbReference>
<proteinExistence type="predicted"/>
<evidence type="ECO:0000256" key="2">
    <source>
        <dbReference type="ARBA" id="ARBA00022723"/>
    </source>
</evidence>
<dbReference type="PANTHER" id="PTHR46419">
    <property type="entry name" value="ADP-RIBOSYLATION FACTOR GTPASE-ACTIVATING PROTEIN AGD5"/>
    <property type="match status" value="1"/>
</dbReference>
<dbReference type="InterPro" id="IPR001164">
    <property type="entry name" value="ArfGAP_dom"/>
</dbReference>
<dbReference type="Pfam" id="PF01412">
    <property type="entry name" value="ArfGap"/>
    <property type="match status" value="1"/>
</dbReference>
<protein>
    <submittedName>
        <fullName evidence="8">GTPase-activating protein</fullName>
    </submittedName>
</protein>
<dbReference type="SMART" id="SM00105">
    <property type="entry name" value="ArfGap"/>
    <property type="match status" value="1"/>
</dbReference>
<feature type="compositionally biased region" description="Basic and acidic residues" evidence="6">
    <location>
        <begin position="175"/>
        <end position="185"/>
    </location>
</feature>
<evidence type="ECO:0000313" key="8">
    <source>
        <dbReference type="EMBL" id="URD75825.1"/>
    </source>
</evidence>
<evidence type="ECO:0000256" key="4">
    <source>
        <dbReference type="ARBA" id="ARBA00022833"/>
    </source>
</evidence>
<dbReference type="Gene3D" id="1.10.220.150">
    <property type="entry name" value="Arf GTPase activating protein"/>
    <property type="match status" value="1"/>
</dbReference>
<keyword evidence="3 5" id="KW-0863">Zinc-finger</keyword>
<feature type="domain" description="Arf-GAP" evidence="7">
    <location>
        <begin position="58"/>
        <end position="172"/>
    </location>
</feature>
<sequence length="585" mass="63639">MQKDSITQTKGEGARKTIEARLFVARRDARGRGGNPFWPGSVIEVSICSALARLDFEFRILEGLLKLQENRECADCKAKGPRWASVNLGIFICMQCSGIHRSLGVHISKVRSATLDTWLPEQIAFIQTMGNEKSNSYWEAELPPNYNRVGIENFVRAKYEDKRWILRNGARRSPSRPEKASESLQRHGNGAGHGIANDSGTVKVEYTSKPHISMKNVCSNLPSQVYTMPKEEQPMAKSNVQPLDTTPARVNTATPKIDTLPAPPPKADYLTDLLNNLSVEIPSESGSDSSSKDDNSWAGFHSAGEITAIKQKCSTNPVENKSQLASRIEDLYKDLPPVTVSSALVKTQGNMKNYITPVFEKAVFTFDRIYEVHVLKTAFHVFLMSTTPVGYFQTCGGGGLRLCLSGLPRPCVGGKWEPCAVLSSVLVSNMASPYSIHQQQLASVSQQQSFQTAASKPVGINSTLPGRTNNQTVLNGYLALNVSLPYQNWPNLGYQGPGVMPPASHKGVNISGQQVGNNRLGHPSGIYKASPTLGTWNMGSAAPINGLTRGGMSNSFALPAASVTLSRSGNDYDFSSLTKGMFSKH</sequence>
<name>A0A9E7JC87_9LILI</name>
<evidence type="ECO:0000259" key="7">
    <source>
        <dbReference type="PROSITE" id="PS50115"/>
    </source>
</evidence>
<keyword evidence="1" id="KW-0343">GTPase activation</keyword>
<feature type="region of interest" description="Disordered" evidence="6">
    <location>
        <begin position="169"/>
        <end position="198"/>
    </location>
</feature>
<dbReference type="InterPro" id="IPR044520">
    <property type="entry name" value="ARF_GAP_AGD5/15"/>
</dbReference>
<evidence type="ECO:0000256" key="1">
    <source>
        <dbReference type="ARBA" id="ARBA00022468"/>
    </source>
</evidence>
<dbReference type="OrthoDB" id="10266696at2759"/>
<dbReference type="CDD" id="cd08204">
    <property type="entry name" value="ArfGap"/>
    <property type="match status" value="1"/>
</dbReference>
<evidence type="ECO:0000256" key="5">
    <source>
        <dbReference type="PROSITE-ProRule" id="PRU00288"/>
    </source>
</evidence>
<keyword evidence="2" id="KW-0479">Metal-binding</keyword>
<dbReference type="GO" id="GO:0008270">
    <property type="term" value="F:zinc ion binding"/>
    <property type="evidence" value="ECO:0007669"/>
    <property type="project" value="UniProtKB-KW"/>
</dbReference>
<accession>A0A9E7JC87</accession>
<gene>
    <name evidence="8" type="ORF">MUK42_08415</name>
</gene>
<dbReference type="FunFam" id="1.10.220.150:FF:000009">
    <property type="entry name" value="stromal membrane-associated protein 1 isoform X1"/>
    <property type="match status" value="1"/>
</dbReference>
<evidence type="ECO:0000256" key="6">
    <source>
        <dbReference type="SAM" id="MobiDB-lite"/>
    </source>
</evidence>
<dbReference type="Proteomes" id="UP001055439">
    <property type="component" value="Chromosome 1"/>
</dbReference>
<dbReference type="PROSITE" id="PS50115">
    <property type="entry name" value="ARFGAP"/>
    <property type="match status" value="1"/>
</dbReference>
<dbReference type="GO" id="GO:0005096">
    <property type="term" value="F:GTPase activator activity"/>
    <property type="evidence" value="ECO:0007669"/>
    <property type="project" value="UniProtKB-KW"/>
</dbReference>
<keyword evidence="4" id="KW-0862">Zinc</keyword>